<dbReference type="STRING" id="229203.SAMN05444338_11466"/>
<dbReference type="InterPro" id="IPR004839">
    <property type="entry name" value="Aminotransferase_I/II_large"/>
</dbReference>
<dbReference type="SUPFAM" id="SSF53383">
    <property type="entry name" value="PLP-dependent transferases"/>
    <property type="match status" value="1"/>
</dbReference>
<sequence>MAKIKHNNFIDTVDEVISGAKKEGVLHLYAEGRNLTGRTLQIDGQKMFHFGTTGYLGLEQDIRLKEAAIGAIQNYGTQFPLSKSYISHPLYYELESKIEQMYGIPPIITKNSTLGHLAVIPTVVRDEDGVILDHQVHWSVQNACQLLKIRGIPVEMIRHSNLDMLEDKIKYLTTRCNKIWYMADGVYSMFGDFAPISDLMELCKKYPQLHLYFDDVHGMSWRGKNGTGYVLDILKNLPDNVLLFGTLSKTFGASGATLLCTDNRLREKIKNFGGPLTFSAQLEPASVAAAIASADIHLSPEITSLQYDLSEKIEYFKSLLEKTALPMIDLNNSPVFFLGTAMPLTAYKMVQRLFNEGFYVNPAIYPAVPIKNTGIRITLSRHNQKQEIKGLVEAMEYHFPKALEESGNSINKVRKAFGIVETIPQIETHKKKNFPSDEMKKWVPDDLRQTITFSEENVELKTILALQYETTIDKINKQNWNELLGKQSTFDWEGLQFMENAFKNSDNPENNWDFHYYVITDKKGTPLVATFFTFGLWKDDMLASESISLQLEEKRKQNPLYLTSKVLGMGSLFTEGNHCYINKTHPLAEQAIMLLLEQVETLYHHLKADMLVLRDFEEDEQLNNIFHNQGFLKINMPETCIIQNTKWDSIEEFSASLSPRSRKHFQKEILPFEQAFDIIIKDKLTKEESEHGYKLYQNVKNNNHAINTFTYPIEVFQKMESRPQWEFILLYLKNQEKEEITNPLVGILFCYKNTAHTYVPSLIGMDYSYAKEFQLYRQLLFQAIKRARCLNLNKIDFGVSATFEKRKLGATVIPKVAYIQARDNFSMELMGTIQNEERTRSGN</sequence>
<accession>A0A1H3E7Q1</accession>
<evidence type="ECO:0000313" key="4">
    <source>
        <dbReference type="EMBL" id="SDX74647.1"/>
    </source>
</evidence>
<comment type="cofactor">
    <cofactor evidence="1">
        <name>pyridoxal 5'-phosphate</name>
        <dbReference type="ChEBI" id="CHEBI:597326"/>
    </cofactor>
</comment>
<dbReference type="GO" id="GO:0030170">
    <property type="term" value="F:pyridoxal phosphate binding"/>
    <property type="evidence" value="ECO:0007669"/>
    <property type="project" value="InterPro"/>
</dbReference>
<dbReference type="EMBL" id="FNMV01000014">
    <property type="protein sequence ID" value="SDX74647.1"/>
    <property type="molecule type" value="Genomic_DNA"/>
</dbReference>
<dbReference type="RefSeq" id="WP_091434322.1">
    <property type="nucleotide sequence ID" value="NZ_FNMV01000014.1"/>
</dbReference>
<dbReference type="InterPro" id="IPR016181">
    <property type="entry name" value="Acyl_CoA_acyltransferase"/>
</dbReference>
<dbReference type="InterPro" id="IPR015421">
    <property type="entry name" value="PyrdxlP-dep_Trfase_major"/>
</dbReference>
<keyword evidence="2" id="KW-0808">Transferase</keyword>
<evidence type="ECO:0000313" key="5">
    <source>
        <dbReference type="Proteomes" id="UP000198569"/>
    </source>
</evidence>
<evidence type="ECO:0000256" key="2">
    <source>
        <dbReference type="ARBA" id="ARBA00022679"/>
    </source>
</evidence>
<reference evidence="5" key="1">
    <citation type="submission" date="2016-10" db="EMBL/GenBank/DDBJ databases">
        <authorList>
            <person name="Varghese N."/>
            <person name="Submissions S."/>
        </authorList>
    </citation>
    <scope>NUCLEOTIDE SEQUENCE [LARGE SCALE GENOMIC DNA]</scope>
    <source>
        <strain evidence="5">DSM 15718</strain>
    </source>
</reference>
<dbReference type="InterPro" id="IPR050087">
    <property type="entry name" value="AON_synthase_class-II"/>
</dbReference>
<keyword evidence="5" id="KW-1185">Reference proteome</keyword>
<dbReference type="Proteomes" id="UP000198569">
    <property type="component" value="Unassembled WGS sequence"/>
</dbReference>
<name>A0A1H3E7Q1_9FLAO</name>
<dbReference type="SUPFAM" id="SSF55729">
    <property type="entry name" value="Acyl-CoA N-acyltransferases (Nat)"/>
    <property type="match status" value="1"/>
</dbReference>
<dbReference type="OrthoDB" id="9807157at2"/>
<dbReference type="Pfam" id="PF00155">
    <property type="entry name" value="Aminotran_1_2"/>
    <property type="match status" value="1"/>
</dbReference>
<dbReference type="GO" id="GO:0016740">
    <property type="term" value="F:transferase activity"/>
    <property type="evidence" value="ECO:0007669"/>
    <property type="project" value="UniProtKB-KW"/>
</dbReference>
<dbReference type="Gene3D" id="3.40.640.10">
    <property type="entry name" value="Type I PLP-dependent aspartate aminotransferase-like (Major domain)"/>
    <property type="match status" value="1"/>
</dbReference>
<evidence type="ECO:0000259" key="3">
    <source>
        <dbReference type="Pfam" id="PF00155"/>
    </source>
</evidence>
<proteinExistence type="predicted"/>
<dbReference type="Gene3D" id="3.90.1150.10">
    <property type="entry name" value="Aspartate Aminotransferase, domain 1"/>
    <property type="match status" value="1"/>
</dbReference>
<feature type="domain" description="Aminotransferase class I/classII large" evidence="3">
    <location>
        <begin position="47"/>
        <end position="386"/>
    </location>
</feature>
<dbReference type="InterPro" id="IPR015424">
    <property type="entry name" value="PyrdxlP-dep_Trfase"/>
</dbReference>
<dbReference type="AlphaFoldDB" id="A0A1H3E7Q1"/>
<dbReference type="PANTHER" id="PTHR13693">
    <property type="entry name" value="CLASS II AMINOTRANSFERASE/8-AMINO-7-OXONONANOATE SYNTHASE"/>
    <property type="match status" value="1"/>
</dbReference>
<protein>
    <submittedName>
        <fullName evidence="4">7-keto-8-aminopelargonate synthetase</fullName>
    </submittedName>
</protein>
<evidence type="ECO:0000256" key="1">
    <source>
        <dbReference type="ARBA" id="ARBA00001933"/>
    </source>
</evidence>
<gene>
    <name evidence="4" type="ORF">SAMN05444338_11466</name>
</gene>
<organism evidence="4 5">
    <name type="scientific">Flavobacterium degerlachei</name>
    <dbReference type="NCBI Taxonomy" id="229203"/>
    <lineage>
        <taxon>Bacteria</taxon>
        <taxon>Pseudomonadati</taxon>
        <taxon>Bacteroidota</taxon>
        <taxon>Flavobacteriia</taxon>
        <taxon>Flavobacteriales</taxon>
        <taxon>Flavobacteriaceae</taxon>
        <taxon>Flavobacterium</taxon>
    </lineage>
</organism>
<dbReference type="InterPro" id="IPR015422">
    <property type="entry name" value="PyrdxlP-dep_Trfase_small"/>
</dbReference>